<dbReference type="STRING" id="890420.SAMN05216226_11249"/>
<reference evidence="2 3" key="1">
    <citation type="submission" date="2016-10" db="EMBL/GenBank/DDBJ databases">
        <authorList>
            <person name="de Groot N.N."/>
        </authorList>
    </citation>
    <scope>NUCLEOTIDE SEQUENCE [LARGE SCALE GENOMIC DNA]</scope>
    <source>
        <strain evidence="2 3">IBRC-M10015</strain>
    </source>
</reference>
<evidence type="ECO:0000256" key="1">
    <source>
        <dbReference type="SAM" id="MobiDB-lite"/>
    </source>
</evidence>
<organism evidence="2 3">
    <name type="scientific">Halovenus aranensis</name>
    <dbReference type="NCBI Taxonomy" id="890420"/>
    <lineage>
        <taxon>Archaea</taxon>
        <taxon>Methanobacteriati</taxon>
        <taxon>Methanobacteriota</taxon>
        <taxon>Stenosarchaea group</taxon>
        <taxon>Halobacteria</taxon>
        <taxon>Halobacteriales</taxon>
        <taxon>Haloarculaceae</taxon>
        <taxon>Halovenus</taxon>
    </lineage>
</organism>
<name>A0A1G8XUA3_9EURY</name>
<gene>
    <name evidence="2" type="ORF">SAMN05216226_11249</name>
</gene>
<feature type="compositionally biased region" description="Basic and acidic residues" evidence="1">
    <location>
        <begin position="33"/>
        <end position="43"/>
    </location>
</feature>
<dbReference type="AlphaFoldDB" id="A0A1G8XUA3"/>
<accession>A0A1G8XUA3</accession>
<dbReference type="EMBL" id="FNFC01000012">
    <property type="protein sequence ID" value="SDJ93360.1"/>
    <property type="molecule type" value="Genomic_DNA"/>
</dbReference>
<evidence type="ECO:0000313" key="3">
    <source>
        <dbReference type="Proteomes" id="UP000198856"/>
    </source>
</evidence>
<protein>
    <submittedName>
        <fullName evidence="2">Uncharacterized protein</fullName>
    </submittedName>
</protein>
<dbReference type="InterPro" id="IPR057183">
    <property type="entry name" value="DUF7861"/>
</dbReference>
<proteinExistence type="predicted"/>
<keyword evidence="3" id="KW-1185">Reference proteome</keyword>
<feature type="region of interest" description="Disordered" evidence="1">
    <location>
        <begin position="1"/>
        <end position="43"/>
    </location>
</feature>
<dbReference type="Proteomes" id="UP000198856">
    <property type="component" value="Unassembled WGS sequence"/>
</dbReference>
<dbReference type="Pfam" id="PF25260">
    <property type="entry name" value="DUF7861"/>
    <property type="match status" value="1"/>
</dbReference>
<sequence length="112" mass="12523">MLVAVSVAPRNTSYTDPKQGRKADTDGDPGVGMDHDRIHARKPTHDIERWSVGTIQALDRRDGHCVVTVEVDDRTVELTVTVAIRDLFVSRLDIDDDESPVGERVWFRVRGG</sequence>
<evidence type="ECO:0000313" key="2">
    <source>
        <dbReference type="EMBL" id="SDJ93360.1"/>
    </source>
</evidence>